<dbReference type="KEGG" id="dpl:KGM_209603"/>
<evidence type="ECO:0000313" key="1">
    <source>
        <dbReference type="EMBL" id="OWR45500.1"/>
    </source>
</evidence>
<dbReference type="EMBL" id="AGBW02012180">
    <property type="protein sequence ID" value="OWR45500.1"/>
    <property type="molecule type" value="Genomic_DNA"/>
</dbReference>
<protein>
    <submittedName>
        <fullName evidence="1">Uncharacterized protein</fullName>
    </submittedName>
</protein>
<sequence length="145" mass="15733">MFVTLQPVRYQRKPAAGWGRVSSSFPSQSPGACMRSLAADVLSVSVRSRTTLTSDKNLQHIIIYVPVPPHTPHVPHVPCLPTSDEEQRHSDVQPNFSGVLSTVSVSRHAFKTWDASSASADFCELSVASVKRGRTAEGRASNDFG</sequence>
<dbReference type="AlphaFoldDB" id="A0A212EVH2"/>
<evidence type="ECO:0000313" key="2">
    <source>
        <dbReference type="Proteomes" id="UP000007151"/>
    </source>
</evidence>
<organism evidence="1 2">
    <name type="scientific">Danaus plexippus plexippus</name>
    <dbReference type="NCBI Taxonomy" id="278856"/>
    <lineage>
        <taxon>Eukaryota</taxon>
        <taxon>Metazoa</taxon>
        <taxon>Ecdysozoa</taxon>
        <taxon>Arthropoda</taxon>
        <taxon>Hexapoda</taxon>
        <taxon>Insecta</taxon>
        <taxon>Pterygota</taxon>
        <taxon>Neoptera</taxon>
        <taxon>Endopterygota</taxon>
        <taxon>Lepidoptera</taxon>
        <taxon>Glossata</taxon>
        <taxon>Ditrysia</taxon>
        <taxon>Papilionoidea</taxon>
        <taxon>Nymphalidae</taxon>
        <taxon>Danainae</taxon>
        <taxon>Danaini</taxon>
        <taxon>Danaina</taxon>
        <taxon>Danaus</taxon>
        <taxon>Danaus</taxon>
    </lineage>
</organism>
<reference evidence="1 2" key="1">
    <citation type="journal article" date="2011" name="Cell">
        <title>The monarch butterfly genome yields insights into long-distance migration.</title>
        <authorList>
            <person name="Zhan S."/>
            <person name="Merlin C."/>
            <person name="Boore J.L."/>
            <person name="Reppert S.M."/>
        </authorList>
    </citation>
    <scope>NUCLEOTIDE SEQUENCE [LARGE SCALE GENOMIC DNA]</scope>
    <source>
        <strain evidence="1">F-2</strain>
    </source>
</reference>
<keyword evidence="2" id="KW-1185">Reference proteome</keyword>
<proteinExistence type="predicted"/>
<comment type="caution">
    <text evidence="1">The sequence shown here is derived from an EMBL/GenBank/DDBJ whole genome shotgun (WGS) entry which is preliminary data.</text>
</comment>
<name>A0A212EVH2_DANPL</name>
<accession>A0A212EVH2</accession>
<gene>
    <name evidence="1" type="ORF">KGM_209603</name>
</gene>
<dbReference type="InParanoid" id="A0A212EVH2"/>
<dbReference type="Proteomes" id="UP000007151">
    <property type="component" value="Unassembled WGS sequence"/>
</dbReference>